<keyword evidence="2" id="KW-1185">Reference proteome</keyword>
<dbReference type="PANTHER" id="PTHR34070:SF1">
    <property type="entry name" value="DNA ALKYLATION REPAIR PROTEIN"/>
    <property type="match status" value="1"/>
</dbReference>
<dbReference type="PANTHER" id="PTHR34070">
    <property type="entry name" value="ARMADILLO-TYPE FOLD"/>
    <property type="match status" value="1"/>
</dbReference>
<dbReference type="InterPro" id="IPR014825">
    <property type="entry name" value="DNA_alkylation"/>
</dbReference>
<dbReference type="AlphaFoldDB" id="A0A543AVK0"/>
<comment type="caution">
    <text evidence="1">The sequence shown here is derived from an EMBL/GenBank/DDBJ whole genome shotgun (WGS) entry which is preliminary data.</text>
</comment>
<dbReference type="RefSeq" id="WP_142038252.1">
    <property type="nucleotide sequence ID" value="NZ_JBHTGS010000001.1"/>
</dbReference>
<proteinExistence type="predicted"/>
<dbReference type="CDD" id="cd06561">
    <property type="entry name" value="AlkD_like"/>
    <property type="match status" value="1"/>
</dbReference>
<dbReference type="SUPFAM" id="SSF48371">
    <property type="entry name" value="ARM repeat"/>
    <property type="match status" value="1"/>
</dbReference>
<sequence length="231" mass="26616">MTELHARIQAALYDRRDPIERDKVLRRLPSDSGLDAIGVRMKQVFATAKEWTDLDLSHLPGLLSSPWYEMRMVGISILDFKARRRGADDDERRRLYEMYLNHHEFINIWDLVDRAAPRVVGWYLLDKSRQPLFELARSDKAIERRTAITAAFWLIRQGDLDDPLALAALLVDDASELVTKPVGTALREVGKIDQRRLIDFVASHRDRMSRSTFRLATYLLPSGDADLSIQD</sequence>
<dbReference type="InterPro" id="IPR016024">
    <property type="entry name" value="ARM-type_fold"/>
</dbReference>
<accession>A0A543AVK0</accession>
<evidence type="ECO:0000313" key="2">
    <source>
        <dbReference type="Proteomes" id="UP000317043"/>
    </source>
</evidence>
<dbReference type="Gene3D" id="1.25.10.90">
    <property type="match status" value="1"/>
</dbReference>
<dbReference type="Pfam" id="PF08713">
    <property type="entry name" value="DNA_alkylation"/>
    <property type="match status" value="1"/>
</dbReference>
<dbReference type="EMBL" id="VFOW01000001">
    <property type="protein sequence ID" value="TQL76608.1"/>
    <property type="molecule type" value="Genomic_DNA"/>
</dbReference>
<evidence type="ECO:0000313" key="1">
    <source>
        <dbReference type="EMBL" id="TQL76608.1"/>
    </source>
</evidence>
<organism evidence="1 2">
    <name type="scientific">Stackebrandtia endophytica</name>
    <dbReference type="NCBI Taxonomy" id="1496996"/>
    <lineage>
        <taxon>Bacteria</taxon>
        <taxon>Bacillati</taxon>
        <taxon>Actinomycetota</taxon>
        <taxon>Actinomycetes</taxon>
        <taxon>Glycomycetales</taxon>
        <taxon>Glycomycetaceae</taxon>
        <taxon>Stackebrandtia</taxon>
    </lineage>
</organism>
<protein>
    <submittedName>
        <fullName evidence="1">DNA alkylation repair enzyme</fullName>
    </submittedName>
</protein>
<dbReference type="Proteomes" id="UP000317043">
    <property type="component" value="Unassembled WGS sequence"/>
</dbReference>
<dbReference type="InParanoid" id="A0A543AVK0"/>
<dbReference type="OrthoDB" id="9775346at2"/>
<name>A0A543AVK0_9ACTN</name>
<gene>
    <name evidence="1" type="ORF">FB566_2141</name>
</gene>
<reference evidence="1 2" key="1">
    <citation type="submission" date="2019-06" db="EMBL/GenBank/DDBJ databases">
        <title>Sequencing the genomes of 1000 actinobacteria strains.</title>
        <authorList>
            <person name="Klenk H.-P."/>
        </authorList>
    </citation>
    <scope>NUCLEOTIDE SEQUENCE [LARGE SCALE GENOMIC DNA]</scope>
    <source>
        <strain evidence="1 2">DSM 45928</strain>
    </source>
</reference>